<dbReference type="InterPro" id="IPR001633">
    <property type="entry name" value="EAL_dom"/>
</dbReference>
<dbReference type="NCBIfam" id="TIGR00254">
    <property type="entry name" value="GGDEF"/>
    <property type="match status" value="1"/>
</dbReference>
<evidence type="ECO:0000313" key="7">
    <source>
        <dbReference type="EMBL" id="KXG76508.1"/>
    </source>
</evidence>
<keyword evidence="2" id="KW-1133">Transmembrane helix</keyword>
<dbReference type="STRING" id="520762.AN619_10390"/>
<keyword evidence="8" id="KW-1185">Reference proteome</keyword>
<feature type="transmembrane region" description="Helical" evidence="2">
    <location>
        <begin position="82"/>
        <end position="100"/>
    </location>
</feature>
<dbReference type="InterPro" id="IPR035965">
    <property type="entry name" value="PAS-like_dom_sf"/>
</dbReference>
<evidence type="ECO:0000259" key="6">
    <source>
        <dbReference type="PROSITE" id="PS50887"/>
    </source>
</evidence>
<dbReference type="InterPro" id="IPR035919">
    <property type="entry name" value="EAL_sf"/>
</dbReference>
<dbReference type="Pfam" id="PF00563">
    <property type="entry name" value="EAL"/>
    <property type="match status" value="1"/>
</dbReference>
<sequence length="714" mass="82191">MIDGKVFKMKIGNKNHPEILSSKKSFWNTDRFLILNRPFQGKVRAFKIMCVYLVVGGLWILFSDQLLQMIAQDPKTMIRFSIIKGWFFLVTTGTMLYFLISRSFKKGEYWSQKLLQSYEELEAIHEELVATEEDLQEKYQALQKSEEALRISEERYRLALEGTSDGIWDHDMAQTNCFIFTRTKEMLGYKDHEIENTLEGWKGLVHPEDIKETMDAIQAYLNRKVPFYEKEYRLRAKSGEYRWILSRGKAIWDADGKPIRMVGSHKDITDQKMAAEKIYQLAYYDSLTGLPNRAIFEEHLARALKEADGTEEMTALIYLDLDNFKTVNDTLGHAFGDLLLKNVGNSLERRLEEKGIVTRLGGDEFAILLPRVLNRGEVVSMVENILKSFQNPWIVDDREFYITTSIGITIYPEDGKDSHALFKNADTAMYSAKECGKNNYRFYTTDMNQRIVEKLEMSNSLRRALERNELSVYYQPQIDLQRGKMVGVEALVRWIHPTMGAVPPNKFIPIAEETGLIMPIGEWVLRTACRQNKKWQDAGYPPLCVAVNLSARQFQQQDLVEIIQGILQEYHLKPQWLELEITESLAMKDLEHTIKILHRLRDLGIKIALDDFGTGYSSLNYLKQLPIHTLKIDKSFVNDITQGSNEEAIAKSLIALAHSMNLIVTAEGIETDEQRIFLQNQSCDKAQGYLFSRPLPADEIEKLLAGENSLVLVP</sequence>
<dbReference type="Proteomes" id="UP000070456">
    <property type="component" value="Unassembled WGS sequence"/>
</dbReference>
<dbReference type="Gene3D" id="3.30.450.20">
    <property type="entry name" value="PAS domain"/>
    <property type="match status" value="1"/>
</dbReference>
<dbReference type="FunFam" id="3.30.70.270:FF:000001">
    <property type="entry name" value="Diguanylate cyclase domain protein"/>
    <property type="match status" value="1"/>
</dbReference>
<evidence type="ECO:0000259" key="5">
    <source>
        <dbReference type="PROSITE" id="PS50883"/>
    </source>
</evidence>
<dbReference type="PROSITE" id="PS50113">
    <property type="entry name" value="PAC"/>
    <property type="match status" value="1"/>
</dbReference>
<keyword evidence="2" id="KW-0472">Membrane</keyword>
<gene>
    <name evidence="7" type="primary">gmr_1</name>
    <name evidence="7" type="ORF">AN619_10390</name>
</gene>
<dbReference type="PANTHER" id="PTHR44757:SF2">
    <property type="entry name" value="BIOFILM ARCHITECTURE MAINTENANCE PROTEIN MBAA"/>
    <property type="match status" value="1"/>
</dbReference>
<dbReference type="EC" id="3.1.4.52" evidence="7"/>
<feature type="transmembrane region" description="Helical" evidence="2">
    <location>
        <begin position="45"/>
        <end position="62"/>
    </location>
</feature>
<proteinExistence type="predicted"/>
<feature type="domain" description="PAS" evidence="3">
    <location>
        <begin position="152"/>
        <end position="224"/>
    </location>
</feature>
<dbReference type="RefSeq" id="WP_068555424.1">
    <property type="nucleotide sequence ID" value="NZ_LOEE01000027.1"/>
</dbReference>
<dbReference type="FunFam" id="3.20.20.450:FF:000001">
    <property type="entry name" value="Cyclic di-GMP phosphodiesterase yahA"/>
    <property type="match status" value="1"/>
</dbReference>
<feature type="domain" description="PAC" evidence="4">
    <location>
        <begin position="228"/>
        <end position="280"/>
    </location>
</feature>
<dbReference type="CDD" id="cd01948">
    <property type="entry name" value="EAL"/>
    <property type="match status" value="1"/>
</dbReference>
<reference evidence="7 8" key="1">
    <citation type="submission" date="2015-12" db="EMBL/GenBank/DDBJ databases">
        <title>Draft genome sequence of the thermoanaerobe Thermotalea metallivorans, an isolate from the runoff channel of the Great Artesian Basin, Australia.</title>
        <authorList>
            <person name="Patel B.K."/>
        </authorList>
    </citation>
    <scope>NUCLEOTIDE SEQUENCE [LARGE SCALE GENOMIC DNA]</scope>
    <source>
        <strain evidence="7 8">B2-1</strain>
    </source>
</reference>
<dbReference type="InterPro" id="IPR000014">
    <property type="entry name" value="PAS"/>
</dbReference>
<evidence type="ECO:0000259" key="3">
    <source>
        <dbReference type="PROSITE" id="PS50112"/>
    </source>
</evidence>
<dbReference type="EMBL" id="LOEE01000027">
    <property type="protein sequence ID" value="KXG76508.1"/>
    <property type="molecule type" value="Genomic_DNA"/>
</dbReference>
<dbReference type="InterPro" id="IPR029787">
    <property type="entry name" value="Nucleotide_cyclase"/>
</dbReference>
<comment type="caution">
    <text evidence="7">The sequence shown here is derived from an EMBL/GenBank/DDBJ whole genome shotgun (WGS) entry which is preliminary data.</text>
</comment>
<dbReference type="PROSITE" id="PS50112">
    <property type="entry name" value="PAS"/>
    <property type="match status" value="1"/>
</dbReference>
<accession>A0A140L7I3</accession>
<organism evidence="7 8">
    <name type="scientific">Thermotalea metallivorans</name>
    <dbReference type="NCBI Taxonomy" id="520762"/>
    <lineage>
        <taxon>Bacteria</taxon>
        <taxon>Bacillati</taxon>
        <taxon>Bacillota</taxon>
        <taxon>Clostridia</taxon>
        <taxon>Peptostreptococcales</taxon>
        <taxon>Thermotaleaceae</taxon>
        <taxon>Thermotalea</taxon>
    </lineage>
</organism>
<dbReference type="NCBIfam" id="TIGR00229">
    <property type="entry name" value="sensory_box"/>
    <property type="match status" value="1"/>
</dbReference>
<evidence type="ECO:0000256" key="2">
    <source>
        <dbReference type="SAM" id="Phobius"/>
    </source>
</evidence>
<feature type="coiled-coil region" evidence="1">
    <location>
        <begin position="118"/>
        <end position="155"/>
    </location>
</feature>
<dbReference type="SMART" id="SM00052">
    <property type="entry name" value="EAL"/>
    <property type="match status" value="1"/>
</dbReference>
<dbReference type="CDD" id="cd01949">
    <property type="entry name" value="GGDEF"/>
    <property type="match status" value="1"/>
</dbReference>
<dbReference type="InterPro" id="IPR000160">
    <property type="entry name" value="GGDEF_dom"/>
</dbReference>
<keyword evidence="2" id="KW-0812">Transmembrane</keyword>
<evidence type="ECO:0000256" key="1">
    <source>
        <dbReference type="SAM" id="Coils"/>
    </source>
</evidence>
<feature type="domain" description="EAL" evidence="5">
    <location>
        <begin position="454"/>
        <end position="708"/>
    </location>
</feature>
<dbReference type="Gene3D" id="3.20.20.450">
    <property type="entry name" value="EAL domain"/>
    <property type="match status" value="1"/>
</dbReference>
<dbReference type="PROSITE" id="PS50887">
    <property type="entry name" value="GGDEF"/>
    <property type="match status" value="1"/>
</dbReference>
<dbReference type="InterPro" id="IPR000700">
    <property type="entry name" value="PAS-assoc_C"/>
</dbReference>
<dbReference type="SMART" id="SM00091">
    <property type="entry name" value="PAS"/>
    <property type="match status" value="1"/>
</dbReference>
<dbReference type="Pfam" id="PF08447">
    <property type="entry name" value="PAS_3"/>
    <property type="match status" value="1"/>
</dbReference>
<protein>
    <submittedName>
        <fullName evidence="7">Cyclic di-GMP phosphodiesterase Gmr</fullName>
        <ecNumber evidence="7">3.1.4.52</ecNumber>
    </submittedName>
</protein>
<name>A0A140L7I3_9FIRM</name>
<keyword evidence="7" id="KW-0378">Hydrolase</keyword>
<dbReference type="SUPFAM" id="SSF55785">
    <property type="entry name" value="PYP-like sensor domain (PAS domain)"/>
    <property type="match status" value="1"/>
</dbReference>
<dbReference type="InterPro" id="IPR013655">
    <property type="entry name" value="PAS_fold_3"/>
</dbReference>
<evidence type="ECO:0000259" key="4">
    <source>
        <dbReference type="PROSITE" id="PS50113"/>
    </source>
</evidence>
<dbReference type="Gene3D" id="3.30.70.270">
    <property type="match status" value="1"/>
</dbReference>
<dbReference type="PATRIC" id="fig|520762.4.peg.1161"/>
<keyword evidence="1" id="KW-0175">Coiled coil</keyword>
<dbReference type="PANTHER" id="PTHR44757">
    <property type="entry name" value="DIGUANYLATE CYCLASE DGCP"/>
    <property type="match status" value="1"/>
</dbReference>
<feature type="domain" description="GGDEF" evidence="6">
    <location>
        <begin position="312"/>
        <end position="445"/>
    </location>
</feature>
<dbReference type="SUPFAM" id="SSF141868">
    <property type="entry name" value="EAL domain-like"/>
    <property type="match status" value="1"/>
</dbReference>
<dbReference type="CDD" id="cd00130">
    <property type="entry name" value="PAS"/>
    <property type="match status" value="1"/>
</dbReference>
<dbReference type="SUPFAM" id="SSF55073">
    <property type="entry name" value="Nucleotide cyclase"/>
    <property type="match status" value="1"/>
</dbReference>
<evidence type="ECO:0000313" key="8">
    <source>
        <dbReference type="Proteomes" id="UP000070456"/>
    </source>
</evidence>
<dbReference type="InterPro" id="IPR052155">
    <property type="entry name" value="Biofilm_reg_signaling"/>
</dbReference>
<dbReference type="OrthoDB" id="9762141at2"/>
<dbReference type="GO" id="GO:0071111">
    <property type="term" value="F:cyclic-guanylate-specific phosphodiesterase activity"/>
    <property type="evidence" value="ECO:0007669"/>
    <property type="project" value="UniProtKB-EC"/>
</dbReference>
<dbReference type="SMART" id="SM00267">
    <property type="entry name" value="GGDEF"/>
    <property type="match status" value="1"/>
</dbReference>
<dbReference type="AlphaFoldDB" id="A0A140L7I3"/>
<dbReference type="Pfam" id="PF00990">
    <property type="entry name" value="GGDEF"/>
    <property type="match status" value="1"/>
</dbReference>
<dbReference type="SMART" id="SM00086">
    <property type="entry name" value="PAC"/>
    <property type="match status" value="1"/>
</dbReference>
<dbReference type="InterPro" id="IPR043128">
    <property type="entry name" value="Rev_trsase/Diguanyl_cyclase"/>
</dbReference>
<dbReference type="InterPro" id="IPR001610">
    <property type="entry name" value="PAC"/>
</dbReference>
<dbReference type="PROSITE" id="PS50883">
    <property type="entry name" value="EAL"/>
    <property type="match status" value="1"/>
</dbReference>